<feature type="region of interest" description="Disordered" evidence="1">
    <location>
        <begin position="135"/>
        <end position="175"/>
    </location>
</feature>
<evidence type="ECO:0000259" key="2">
    <source>
        <dbReference type="Pfam" id="PF07929"/>
    </source>
</evidence>
<feature type="domain" description="Plasmid pRiA4b Orf3-like" evidence="2">
    <location>
        <begin position="2"/>
        <end position="132"/>
    </location>
</feature>
<keyword evidence="4" id="KW-1185">Reference proteome</keyword>
<evidence type="ECO:0000313" key="3">
    <source>
        <dbReference type="EMBL" id="GLB53571.1"/>
    </source>
</evidence>
<comment type="caution">
    <text evidence="3">The sequence shown here is derived from an EMBL/GenBank/DDBJ whole genome shotgun (WGS) entry which is preliminary data.</text>
</comment>
<dbReference type="InterPro" id="IPR012912">
    <property type="entry name" value="Plasmid_pRiA4b_Orf3-like"/>
</dbReference>
<proteinExistence type="predicted"/>
<feature type="compositionally biased region" description="Acidic residues" evidence="1">
    <location>
        <begin position="154"/>
        <end position="175"/>
    </location>
</feature>
<dbReference type="Proteomes" id="UP001143545">
    <property type="component" value="Unassembled WGS sequence"/>
</dbReference>
<dbReference type="AlphaFoldDB" id="A0A9W6EVZ4"/>
<dbReference type="Pfam" id="PF07929">
    <property type="entry name" value="PRiA4_ORF3"/>
    <property type="match status" value="1"/>
</dbReference>
<dbReference type="Gene3D" id="3.10.290.30">
    <property type="entry name" value="MM3350-like"/>
    <property type="match status" value="1"/>
</dbReference>
<protein>
    <recommendedName>
        <fullName evidence="2">Plasmid pRiA4b Orf3-like domain-containing protein</fullName>
    </recommendedName>
</protein>
<gene>
    <name evidence="3" type="ORF">NBRC110019_26120</name>
</gene>
<evidence type="ECO:0000313" key="4">
    <source>
        <dbReference type="Proteomes" id="UP001143545"/>
    </source>
</evidence>
<sequence>MIYKFRIILDTEEDIFRDIAIKANVSMEDFHNAITQAFGFDGTEMASFYMSDNEWSQGEEISLFDMSEGTSEVKLMNETILEDVATEDQPKLIYVYDFFSMWTFFVELAEVSEEESGESYPILLFSHGELPESAPVKDFEATNTPSDLGNFDAPNDDEGDDYSGYDNLDFDENWN</sequence>
<accession>A0A9W6EVZ4</accession>
<dbReference type="SUPFAM" id="SSF159941">
    <property type="entry name" value="MM3350-like"/>
    <property type="match status" value="1"/>
</dbReference>
<dbReference type="EMBL" id="BRVP01000019">
    <property type="protein sequence ID" value="GLB53571.1"/>
    <property type="molecule type" value="Genomic_DNA"/>
</dbReference>
<dbReference type="InterPro" id="IPR024047">
    <property type="entry name" value="MM3350-like_sf"/>
</dbReference>
<organism evidence="3 4">
    <name type="scientific">Neptunitalea chrysea</name>
    <dbReference type="NCBI Taxonomy" id="1647581"/>
    <lineage>
        <taxon>Bacteria</taxon>
        <taxon>Pseudomonadati</taxon>
        <taxon>Bacteroidota</taxon>
        <taxon>Flavobacteriia</taxon>
        <taxon>Flavobacteriales</taxon>
        <taxon>Flavobacteriaceae</taxon>
        <taxon>Neptunitalea</taxon>
    </lineage>
</organism>
<evidence type="ECO:0000256" key="1">
    <source>
        <dbReference type="SAM" id="MobiDB-lite"/>
    </source>
</evidence>
<reference evidence="3" key="1">
    <citation type="submission" date="2022-07" db="EMBL/GenBank/DDBJ databases">
        <title>Taxonomy of Novel Oxalotrophic and Methylotrophic Bacteria.</title>
        <authorList>
            <person name="Sahin N."/>
            <person name="Tani A."/>
        </authorList>
    </citation>
    <scope>NUCLEOTIDE SEQUENCE</scope>
    <source>
        <strain evidence="3">AM327</strain>
    </source>
</reference>
<dbReference type="RefSeq" id="WP_281755631.1">
    <property type="nucleotide sequence ID" value="NZ_BRVP01000019.1"/>
</dbReference>
<name>A0A9W6EVZ4_9FLAO</name>